<reference evidence="2 3" key="1">
    <citation type="journal article" date="2019" name="Int. J. Syst. Evol. Microbiol.">
        <title>The Global Catalogue of Microorganisms (GCM) 10K type strain sequencing project: providing services to taxonomists for standard genome sequencing and annotation.</title>
        <authorList>
            <consortium name="The Broad Institute Genomics Platform"/>
            <consortium name="The Broad Institute Genome Sequencing Center for Infectious Disease"/>
            <person name="Wu L."/>
            <person name="Ma J."/>
        </authorList>
    </citation>
    <scope>NUCLEOTIDE SEQUENCE [LARGE SCALE GENOMIC DNA]</scope>
    <source>
        <strain evidence="2 3">DT31</strain>
    </source>
</reference>
<sequence>MSGDPSEDVAVDYDPETGEYTATFDPRTVDASIAVIEATATVRRAASDRHAPLFEVIDPDALDRLCSGRDSDTFVEFTYLDHRIRVRDEGTISVVPIAGG</sequence>
<protein>
    <submittedName>
        <fullName evidence="2">HalOD1 output domain-containing protein</fullName>
    </submittedName>
</protein>
<evidence type="ECO:0000259" key="1">
    <source>
        <dbReference type="Pfam" id="PF18545"/>
    </source>
</evidence>
<organism evidence="2 3">
    <name type="scientific">Halobaculum lipolyticum</name>
    <dbReference type="NCBI Taxonomy" id="3032001"/>
    <lineage>
        <taxon>Archaea</taxon>
        <taxon>Methanobacteriati</taxon>
        <taxon>Methanobacteriota</taxon>
        <taxon>Stenosarchaea group</taxon>
        <taxon>Halobacteria</taxon>
        <taxon>Halobacteriales</taxon>
        <taxon>Haloferacaceae</taxon>
        <taxon>Halobaculum</taxon>
    </lineage>
</organism>
<evidence type="ECO:0000313" key="2">
    <source>
        <dbReference type="EMBL" id="MFC7069731.1"/>
    </source>
</evidence>
<dbReference type="Proteomes" id="UP001596461">
    <property type="component" value="Unassembled WGS sequence"/>
</dbReference>
<gene>
    <name evidence="2" type="ORF">ACFQL9_08760</name>
</gene>
<comment type="caution">
    <text evidence="2">The sequence shown here is derived from an EMBL/GenBank/DDBJ whole genome shotgun (WGS) entry which is preliminary data.</text>
</comment>
<dbReference type="GeneID" id="81124154"/>
<dbReference type="Pfam" id="PF18545">
    <property type="entry name" value="HalOD1"/>
    <property type="match status" value="1"/>
</dbReference>
<accession>A0ABD5W9K6</accession>
<dbReference type="RefSeq" id="WP_284032318.1">
    <property type="nucleotide sequence ID" value="NZ_CP126154.1"/>
</dbReference>
<name>A0ABD5W9K6_9EURY</name>
<keyword evidence="3" id="KW-1185">Reference proteome</keyword>
<feature type="domain" description="Halobacterial output" evidence="1">
    <location>
        <begin position="30"/>
        <end position="96"/>
    </location>
</feature>
<evidence type="ECO:0000313" key="3">
    <source>
        <dbReference type="Proteomes" id="UP001596461"/>
    </source>
</evidence>
<proteinExistence type="predicted"/>
<dbReference type="EMBL" id="JBHTAH010000006">
    <property type="protein sequence ID" value="MFC7069731.1"/>
    <property type="molecule type" value="Genomic_DNA"/>
</dbReference>
<dbReference type="AlphaFoldDB" id="A0ABD5W9K6"/>
<dbReference type="InterPro" id="IPR040624">
    <property type="entry name" value="HalOD1"/>
</dbReference>